<keyword evidence="5" id="KW-1185">Reference proteome</keyword>
<dbReference type="OrthoDB" id="6020543at2759"/>
<dbReference type="EMBL" id="JRES01001705">
    <property type="protein sequence ID" value="KNC20706.1"/>
    <property type="molecule type" value="Genomic_DNA"/>
</dbReference>
<dbReference type="InterPro" id="IPR036508">
    <property type="entry name" value="Chitin-bd_dom_sf"/>
</dbReference>
<dbReference type="SUPFAM" id="SSF57625">
    <property type="entry name" value="Invertebrate chitin-binding proteins"/>
    <property type="match status" value="2"/>
</dbReference>
<gene>
    <name evidence="4" type="ORF">FF38_07731</name>
</gene>
<proteinExistence type="predicted"/>
<organism evidence="4 5">
    <name type="scientific">Lucilia cuprina</name>
    <name type="common">Green bottle fly</name>
    <name type="synonym">Australian sheep blowfly</name>
    <dbReference type="NCBI Taxonomy" id="7375"/>
    <lineage>
        <taxon>Eukaryota</taxon>
        <taxon>Metazoa</taxon>
        <taxon>Ecdysozoa</taxon>
        <taxon>Arthropoda</taxon>
        <taxon>Hexapoda</taxon>
        <taxon>Insecta</taxon>
        <taxon>Pterygota</taxon>
        <taxon>Neoptera</taxon>
        <taxon>Endopterygota</taxon>
        <taxon>Diptera</taxon>
        <taxon>Brachycera</taxon>
        <taxon>Muscomorpha</taxon>
        <taxon>Oestroidea</taxon>
        <taxon>Calliphoridae</taxon>
        <taxon>Luciliinae</taxon>
        <taxon>Lucilia</taxon>
    </lineage>
</organism>
<dbReference type="GO" id="GO:0005576">
    <property type="term" value="C:extracellular region"/>
    <property type="evidence" value="ECO:0007669"/>
    <property type="project" value="InterPro"/>
</dbReference>
<sequence>TCKEFLSIITKFELESSKMWSKKVRKLNVFLLLMVLVNISLGETTLDPLTTVAGQNQEPNGNAEIVEHLNSIDGSGLAEGEASIVTEATNELENPSESVTESENNAENVQNTESPQNDSSSTETIVETTTNQIECVCDCTANGNQVSVGCSTQTPEVVMTETTQQTEENTSTNNDSTLPNTETTKSTIEEETTETTTETNAEQTTAKPETTTTAAPPICSTPGIQANELNCQQYNDCSLEGSLDGSFHLLTKSCPEKQAFNIELNRCSRDISSCSLPIQCLVKGGIADPASNSSYYLCEPRVIGVGFRIFHIDCASHEIFYPELGKCFIDFNNLPSQDVPLFGWNQIRDIDIVKAELKLLKEQDKLQLKLEKERLKAEEKLQKELEKEAKKKAKEEEKINKEKAKVQAASIVCVQEGNFASEIAENIYYACITKKGKLKPIPMQCGFGATFSAATGTCINSLANVNASVSDDEDDDD</sequence>
<feature type="non-terminal residue" evidence="4">
    <location>
        <position position="1"/>
    </location>
</feature>
<dbReference type="AlphaFoldDB" id="A0A0L0BKV7"/>
<evidence type="ECO:0000313" key="5">
    <source>
        <dbReference type="Proteomes" id="UP000037069"/>
    </source>
</evidence>
<feature type="compositionally biased region" description="Low complexity" evidence="2">
    <location>
        <begin position="161"/>
        <end position="186"/>
    </location>
</feature>
<evidence type="ECO:0000256" key="1">
    <source>
        <dbReference type="SAM" id="Coils"/>
    </source>
</evidence>
<dbReference type="InterPro" id="IPR002557">
    <property type="entry name" value="Chitin-bd_dom"/>
</dbReference>
<dbReference type="PROSITE" id="PS50940">
    <property type="entry name" value="CHIT_BIND_II"/>
    <property type="match status" value="1"/>
</dbReference>
<reference evidence="4 5" key="1">
    <citation type="journal article" date="2015" name="Nat. Commun.">
        <title>Lucilia cuprina genome unlocks parasitic fly biology to underpin future interventions.</title>
        <authorList>
            <person name="Anstead C.A."/>
            <person name="Korhonen P.K."/>
            <person name="Young N.D."/>
            <person name="Hall R.S."/>
            <person name="Jex A.R."/>
            <person name="Murali S.C."/>
            <person name="Hughes D.S."/>
            <person name="Lee S.F."/>
            <person name="Perry T."/>
            <person name="Stroehlein A.J."/>
            <person name="Ansell B.R."/>
            <person name="Breugelmans B."/>
            <person name="Hofmann A."/>
            <person name="Qu J."/>
            <person name="Dugan S."/>
            <person name="Lee S.L."/>
            <person name="Chao H."/>
            <person name="Dinh H."/>
            <person name="Han Y."/>
            <person name="Doddapaneni H.V."/>
            <person name="Worley K.C."/>
            <person name="Muzny D.M."/>
            <person name="Ioannidis P."/>
            <person name="Waterhouse R.M."/>
            <person name="Zdobnov E.M."/>
            <person name="James P.J."/>
            <person name="Bagnall N.H."/>
            <person name="Kotze A.C."/>
            <person name="Gibbs R.A."/>
            <person name="Richards S."/>
            <person name="Batterham P."/>
            <person name="Gasser R.B."/>
        </authorList>
    </citation>
    <scope>NUCLEOTIDE SEQUENCE [LARGE SCALE GENOMIC DNA]</scope>
    <source>
        <strain evidence="4 5">LS</strain>
        <tissue evidence="4">Full body</tissue>
    </source>
</reference>
<feature type="coiled-coil region" evidence="1">
    <location>
        <begin position="358"/>
        <end position="407"/>
    </location>
</feature>
<name>A0A0L0BKV7_LUCCU</name>
<feature type="region of interest" description="Disordered" evidence="2">
    <location>
        <begin position="161"/>
        <end position="217"/>
    </location>
</feature>
<feature type="compositionally biased region" description="Polar residues" evidence="2">
    <location>
        <begin position="90"/>
        <end position="118"/>
    </location>
</feature>
<keyword evidence="1" id="KW-0175">Coiled coil</keyword>
<dbReference type="STRING" id="7375.A0A0L0BKV7"/>
<feature type="region of interest" description="Disordered" evidence="2">
    <location>
        <begin position="90"/>
        <end position="125"/>
    </location>
</feature>
<evidence type="ECO:0000313" key="4">
    <source>
        <dbReference type="EMBL" id="KNC20706.1"/>
    </source>
</evidence>
<accession>A0A0L0BKV7</accession>
<comment type="caution">
    <text evidence="4">The sequence shown here is derived from an EMBL/GenBank/DDBJ whole genome shotgun (WGS) entry which is preliminary data.</text>
</comment>
<evidence type="ECO:0000259" key="3">
    <source>
        <dbReference type="PROSITE" id="PS50940"/>
    </source>
</evidence>
<feature type="domain" description="Chitin-binding type-2" evidence="3">
    <location>
        <begin position="216"/>
        <end position="276"/>
    </location>
</feature>
<dbReference type="OMA" id="HKFIVRC"/>
<dbReference type="GO" id="GO:0008061">
    <property type="term" value="F:chitin binding"/>
    <property type="evidence" value="ECO:0007669"/>
    <property type="project" value="InterPro"/>
</dbReference>
<protein>
    <recommendedName>
        <fullName evidence="3">Chitin-binding type-2 domain-containing protein</fullName>
    </recommendedName>
</protein>
<feature type="compositionally biased region" description="Low complexity" evidence="2">
    <location>
        <begin position="194"/>
        <end position="217"/>
    </location>
</feature>
<evidence type="ECO:0000256" key="2">
    <source>
        <dbReference type="SAM" id="MobiDB-lite"/>
    </source>
</evidence>
<dbReference type="Proteomes" id="UP000037069">
    <property type="component" value="Unassembled WGS sequence"/>
</dbReference>